<organism evidence="1">
    <name type="scientific">freshwater metagenome</name>
    <dbReference type="NCBI Taxonomy" id="449393"/>
    <lineage>
        <taxon>unclassified sequences</taxon>
        <taxon>metagenomes</taxon>
        <taxon>ecological metagenomes</taxon>
    </lineage>
</organism>
<sequence length="64" mass="7229">MSRTNIDIDDALLKIVMQRYDLRTKTEAVDYSLRRLAGIPMTREETLAMFGTLPGFQVPADEGP</sequence>
<dbReference type="AlphaFoldDB" id="A0A6J6TPK7"/>
<evidence type="ECO:0000313" key="1">
    <source>
        <dbReference type="EMBL" id="CAB4748517.1"/>
    </source>
</evidence>
<reference evidence="1" key="1">
    <citation type="submission" date="2020-05" db="EMBL/GenBank/DDBJ databases">
        <authorList>
            <person name="Chiriac C."/>
            <person name="Salcher M."/>
            <person name="Ghai R."/>
            <person name="Kavagutti S V."/>
        </authorList>
    </citation>
    <scope>NUCLEOTIDE SEQUENCE</scope>
</reference>
<gene>
    <name evidence="1" type="ORF">UFOPK2810_00722</name>
</gene>
<dbReference type="Pfam" id="PF09957">
    <property type="entry name" value="VapB_antitoxin"/>
    <property type="match status" value="1"/>
</dbReference>
<name>A0A6J6TPK7_9ZZZZ</name>
<dbReference type="EMBL" id="CAEZYZ010000103">
    <property type="protein sequence ID" value="CAB4748517.1"/>
    <property type="molecule type" value="Genomic_DNA"/>
</dbReference>
<proteinExistence type="predicted"/>
<dbReference type="InterPro" id="IPR019239">
    <property type="entry name" value="VapB_antitoxin"/>
</dbReference>
<protein>
    <submittedName>
        <fullName evidence="1">Unannotated protein</fullName>
    </submittedName>
</protein>
<accession>A0A6J6TPK7</accession>